<dbReference type="Proteomes" id="UP000321436">
    <property type="component" value="Unassembled WGS sequence"/>
</dbReference>
<evidence type="ECO:0000313" key="5">
    <source>
        <dbReference type="EMBL" id="GEP96834.1"/>
    </source>
</evidence>
<dbReference type="PROSITE" id="PS01124">
    <property type="entry name" value="HTH_ARAC_FAMILY_2"/>
    <property type="match status" value="1"/>
</dbReference>
<dbReference type="PANTHER" id="PTHR47893">
    <property type="entry name" value="REGULATORY PROTEIN PCHR"/>
    <property type="match status" value="1"/>
</dbReference>
<evidence type="ECO:0000256" key="2">
    <source>
        <dbReference type="ARBA" id="ARBA00023125"/>
    </source>
</evidence>
<dbReference type="SMART" id="SM00342">
    <property type="entry name" value="HTH_ARAC"/>
    <property type="match status" value="1"/>
</dbReference>
<dbReference type="EMBL" id="BKAU01000003">
    <property type="protein sequence ID" value="GEP96834.1"/>
    <property type="molecule type" value="Genomic_DNA"/>
</dbReference>
<proteinExistence type="predicted"/>
<keyword evidence="2" id="KW-0238">DNA-binding</keyword>
<evidence type="ECO:0000313" key="6">
    <source>
        <dbReference type="Proteomes" id="UP000321436"/>
    </source>
</evidence>
<dbReference type="GO" id="GO:0043565">
    <property type="term" value="F:sequence-specific DNA binding"/>
    <property type="evidence" value="ECO:0007669"/>
    <property type="project" value="InterPro"/>
</dbReference>
<dbReference type="InterPro" id="IPR020449">
    <property type="entry name" value="Tscrpt_reg_AraC-type_HTH"/>
</dbReference>
<evidence type="ECO:0000259" key="4">
    <source>
        <dbReference type="PROSITE" id="PS01124"/>
    </source>
</evidence>
<evidence type="ECO:0000256" key="3">
    <source>
        <dbReference type="ARBA" id="ARBA00023163"/>
    </source>
</evidence>
<keyword evidence="3" id="KW-0804">Transcription</keyword>
<dbReference type="GO" id="GO:0003700">
    <property type="term" value="F:DNA-binding transcription factor activity"/>
    <property type="evidence" value="ECO:0007669"/>
    <property type="project" value="InterPro"/>
</dbReference>
<dbReference type="InterPro" id="IPR018062">
    <property type="entry name" value="HTH_AraC-typ_CS"/>
</dbReference>
<sequence>MPVTIRNDAREVLFHSDESFEQEPAPSTEIQEQVHRLNFDFGNARFRDISFDGFMLGYGDVEVHQRLHVEAQEAMQRVGTHFMLRGEITASIAGVVNNLKTSTQQYNMVYTPDIEESLTLERQPKMKVFALSFTRGKFIELAAANNGPVLDRFAEKVENRKPMYFDKGMQITPRMMKVIEEVHTCHFKGGLKKLFLQSKAIELLALQCEQVELEERGSRKAEKVSGTDEERIYHARDLLIASSHEPPSLHELARKAGLNEFKLKVGFRKIFNNTVFGYLSDYRLEQAREMVHRGDRSFTDIADELGYSSIQHFSHAFRKKFGVSPREVKRRV</sequence>
<dbReference type="RefSeq" id="WP_146863695.1">
    <property type="nucleotide sequence ID" value="NZ_BKAU01000003.1"/>
</dbReference>
<dbReference type="PROSITE" id="PS00041">
    <property type="entry name" value="HTH_ARAC_FAMILY_1"/>
    <property type="match status" value="1"/>
</dbReference>
<dbReference type="Pfam" id="PF12833">
    <property type="entry name" value="HTH_18"/>
    <property type="match status" value="1"/>
</dbReference>
<dbReference type="SUPFAM" id="SSF46689">
    <property type="entry name" value="Homeodomain-like"/>
    <property type="match status" value="2"/>
</dbReference>
<evidence type="ECO:0000256" key="1">
    <source>
        <dbReference type="ARBA" id="ARBA00023015"/>
    </source>
</evidence>
<dbReference type="InterPro" id="IPR053142">
    <property type="entry name" value="PchR_regulatory_protein"/>
</dbReference>
<keyword evidence="6" id="KW-1185">Reference proteome</keyword>
<dbReference type="AlphaFoldDB" id="A0A512RMA7"/>
<dbReference type="InterPro" id="IPR009057">
    <property type="entry name" value="Homeodomain-like_sf"/>
</dbReference>
<gene>
    <name evidence="5" type="ORF">CCY01nite_30940</name>
</gene>
<dbReference type="PANTHER" id="PTHR47893:SF1">
    <property type="entry name" value="REGULATORY PROTEIN PCHR"/>
    <property type="match status" value="1"/>
</dbReference>
<feature type="domain" description="HTH araC/xylS-type" evidence="4">
    <location>
        <begin position="233"/>
        <end position="331"/>
    </location>
</feature>
<name>A0A512RMA7_9BACT</name>
<dbReference type="PRINTS" id="PR00032">
    <property type="entry name" value="HTHARAC"/>
</dbReference>
<dbReference type="Gene3D" id="1.10.10.60">
    <property type="entry name" value="Homeodomain-like"/>
    <property type="match status" value="2"/>
</dbReference>
<protein>
    <submittedName>
        <fullName evidence="5">AraC family transcriptional regulator</fullName>
    </submittedName>
</protein>
<reference evidence="5 6" key="1">
    <citation type="submission" date="2019-07" db="EMBL/GenBank/DDBJ databases">
        <title>Whole genome shotgun sequence of Chitinophaga cymbidii NBRC 109752.</title>
        <authorList>
            <person name="Hosoyama A."/>
            <person name="Uohara A."/>
            <person name="Ohji S."/>
            <person name="Ichikawa N."/>
        </authorList>
    </citation>
    <scope>NUCLEOTIDE SEQUENCE [LARGE SCALE GENOMIC DNA]</scope>
    <source>
        <strain evidence="5 6">NBRC 109752</strain>
    </source>
</reference>
<organism evidence="5 6">
    <name type="scientific">Chitinophaga cymbidii</name>
    <dbReference type="NCBI Taxonomy" id="1096750"/>
    <lineage>
        <taxon>Bacteria</taxon>
        <taxon>Pseudomonadati</taxon>
        <taxon>Bacteroidota</taxon>
        <taxon>Chitinophagia</taxon>
        <taxon>Chitinophagales</taxon>
        <taxon>Chitinophagaceae</taxon>
        <taxon>Chitinophaga</taxon>
    </lineage>
</organism>
<keyword evidence="1" id="KW-0805">Transcription regulation</keyword>
<dbReference type="InterPro" id="IPR018060">
    <property type="entry name" value="HTH_AraC"/>
</dbReference>
<comment type="caution">
    <text evidence="5">The sequence shown here is derived from an EMBL/GenBank/DDBJ whole genome shotgun (WGS) entry which is preliminary data.</text>
</comment>
<dbReference type="OrthoDB" id="799767at2"/>
<accession>A0A512RMA7</accession>